<dbReference type="InterPro" id="IPR036513">
    <property type="entry name" value="STAS_dom_sf"/>
</dbReference>
<dbReference type="Proteomes" id="UP001604282">
    <property type="component" value="Unassembled WGS sequence"/>
</dbReference>
<dbReference type="Pfam" id="PF13466">
    <property type="entry name" value="STAS_2"/>
    <property type="match status" value="1"/>
</dbReference>
<protein>
    <submittedName>
        <fullName evidence="2">STAS domain-containing protein</fullName>
    </submittedName>
</protein>
<accession>A0ABW7C4I0</accession>
<dbReference type="PROSITE" id="PS50801">
    <property type="entry name" value="STAS"/>
    <property type="match status" value="1"/>
</dbReference>
<dbReference type="EMBL" id="JBICZW010000027">
    <property type="protein sequence ID" value="MFG3193218.1"/>
    <property type="molecule type" value="Genomic_DNA"/>
</dbReference>
<dbReference type="CDD" id="cd07043">
    <property type="entry name" value="STAS_anti-anti-sigma_factors"/>
    <property type="match status" value="1"/>
</dbReference>
<evidence type="ECO:0000313" key="2">
    <source>
        <dbReference type="EMBL" id="MFG3193218.1"/>
    </source>
</evidence>
<organism evidence="2 3">
    <name type="scientific">Streptomyces omiyaensis</name>
    <dbReference type="NCBI Taxonomy" id="68247"/>
    <lineage>
        <taxon>Bacteria</taxon>
        <taxon>Bacillati</taxon>
        <taxon>Actinomycetota</taxon>
        <taxon>Actinomycetes</taxon>
        <taxon>Kitasatosporales</taxon>
        <taxon>Streptomycetaceae</taxon>
        <taxon>Streptomyces</taxon>
    </lineage>
</organism>
<sequence>MTPDRPLRDNPLSDASRVRLQLAVGTLAWRPSCGDALVRYAPSGSPATAVLLLSGAFDAETVSCLREALDTVRTPQIELVLLDMTGVTFGDSALVHELTDTQGRPQRHVLLGPLTRQVARLLDLTDTRHALDIALDAA</sequence>
<evidence type="ECO:0000313" key="3">
    <source>
        <dbReference type="Proteomes" id="UP001604282"/>
    </source>
</evidence>
<dbReference type="InterPro" id="IPR058548">
    <property type="entry name" value="MlaB-like_STAS"/>
</dbReference>
<keyword evidence="3" id="KW-1185">Reference proteome</keyword>
<dbReference type="Gene3D" id="3.30.750.24">
    <property type="entry name" value="STAS domain"/>
    <property type="match status" value="1"/>
</dbReference>
<dbReference type="RefSeq" id="WP_189853539.1">
    <property type="nucleotide sequence ID" value="NZ_BMVV01000039.1"/>
</dbReference>
<comment type="caution">
    <text evidence="2">The sequence shown here is derived from an EMBL/GenBank/DDBJ whole genome shotgun (WGS) entry which is preliminary data.</text>
</comment>
<gene>
    <name evidence="2" type="ORF">ACGFYS_30305</name>
</gene>
<evidence type="ECO:0000259" key="1">
    <source>
        <dbReference type="PROSITE" id="PS50801"/>
    </source>
</evidence>
<reference evidence="2 3" key="1">
    <citation type="submission" date="2024-10" db="EMBL/GenBank/DDBJ databases">
        <title>The Natural Products Discovery Center: Release of the First 8490 Sequenced Strains for Exploring Actinobacteria Biosynthetic Diversity.</title>
        <authorList>
            <person name="Kalkreuter E."/>
            <person name="Kautsar S.A."/>
            <person name="Yang D."/>
            <person name="Bader C.D."/>
            <person name="Teijaro C.N."/>
            <person name="Fluegel L."/>
            <person name="Davis C.M."/>
            <person name="Simpson J.R."/>
            <person name="Lauterbach L."/>
            <person name="Steele A.D."/>
            <person name="Gui C."/>
            <person name="Meng S."/>
            <person name="Li G."/>
            <person name="Viehrig K."/>
            <person name="Ye F."/>
            <person name="Su P."/>
            <person name="Kiefer A.F."/>
            <person name="Nichols A."/>
            <person name="Cepeda A.J."/>
            <person name="Yan W."/>
            <person name="Fan B."/>
            <person name="Jiang Y."/>
            <person name="Adhikari A."/>
            <person name="Zheng C.-J."/>
            <person name="Schuster L."/>
            <person name="Cowan T.M."/>
            <person name="Smanski M.J."/>
            <person name="Chevrette M.G."/>
            <person name="De Carvalho L.P.S."/>
            <person name="Shen B."/>
        </authorList>
    </citation>
    <scope>NUCLEOTIDE SEQUENCE [LARGE SCALE GENOMIC DNA]</scope>
    <source>
        <strain evidence="2 3">NPDC048229</strain>
    </source>
</reference>
<dbReference type="SUPFAM" id="SSF52091">
    <property type="entry name" value="SpoIIaa-like"/>
    <property type="match status" value="1"/>
</dbReference>
<dbReference type="InterPro" id="IPR002645">
    <property type="entry name" value="STAS_dom"/>
</dbReference>
<proteinExistence type="predicted"/>
<name>A0ABW7C4I0_9ACTN</name>
<feature type="domain" description="STAS" evidence="1">
    <location>
        <begin position="46"/>
        <end position="138"/>
    </location>
</feature>